<proteinExistence type="inferred from homology"/>
<dbReference type="Proteomes" id="UP001419910">
    <property type="component" value="Unassembled WGS sequence"/>
</dbReference>
<accession>A0ABU9YA15</accession>
<evidence type="ECO:0000256" key="2">
    <source>
        <dbReference type="RuleBase" id="RU000461"/>
    </source>
</evidence>
<dbReference type="InterPro" id="IPR036396">
    <property type="entry name" value="Cyt_P450_sf"/>
</dbReference>
<reference evidence="3 4" key="1">
    <citation type="submission" date="2024-05" db="EMBL/GenBank/DDBJ databases">
        <authorList>
            <person name="Liu Q."/>
            <person name="Xin Y.-H."/>
        </authorList>
    </citation>
    <scope>NUCLEOTIDE SEQUENCE [LARGE SCALE GENOMIC DNA]</scope>
    <source>
        <strain evidence="3 4">CGMCC 1.10181</strain>
    </source>
</reference>
<comment type="similarity">
    <text evidence="1 2">Belongs to the cytochrome P450 family.</text>
</comment>
<name>A0ABU9YA15_9SPHN</name>
<sequence>MSRMTPNILDKVPAHVPPSLVVKENPWHSGTAPPHDWLRQVAGDSGFRYSPYNPLPQDHDDGCWIAVGAKEMRAVLIDNRNFISKGSTGVGKLIGEDLVLAPLESDAPDHQRLRSVVQPFFQPKVVKARQERIRALAMELIGEISRHDRCEFIREFAIKLPTQIFLEIMGLPVADLPQFLEWEDTAMGRNGPDDLAETWTKIRTYLDEAIEMRRQTPRDDLLSEVVRGTEAMGRAPKAEALGMAMILFAAGLDTVVTALGWHFKHLAEHPDDQERLRRDPALIPAAVDEMLRAFSFTTLTRTAVRDIDVCGVSIKAGDRVVCPSTLGSRDSHDYINPDRVDFDRGSLRHLAFGFGQHICIGMHLARLELVTAIECWLATMPQFRMPDGYQPPWHGGISFGLDALELQW</sequence>
<organism evidence="3 4">
    <name type="scientific">Sphingomonas oligophenolica</name>
    <dbReference type="NCBI Taxonomy" id="301154"/>
    <lineage>
        <taxon>Bacteria</taxon>
        <taxon>Pseudomonadati</taxon>
        <taxon>Pseudomonadota</taxon>
        <taxon>Alphaproteobacteria</taxon>
        <taxon>Sphingomonadales</taxon>
        <taxon>Sphingomonadaceae</taxon>
        <taxon>Sphingomonas</taxon>
    </lineage>
</organism>
<dbReference type="PRINTS" id="PR00359">
    <property type="entry name" value="BP450"/>
</dbReference>
<keyword evidence="2" id="KW-0408">Iron</keyword>
<keyword evidence="2" id="KW-0560">Oxidoreductase</keyword>
<keyword evidence="2" id="KW-0479">Metal-binding</keyword>
<dbReference type="InterPro" id="IPR002397">
    <property type="entry name" value="Cyt_P450_B"/>
</dbReference>
<dbReference type="Pfam" id="PF00067">
    <property type="entry name" value="p450"/>
    <property type="match status" value="1"/>
</dbReference>
<dbReference type="PROSITE" id="PS00086">
    <property type="entry name" value="CYTOCHROME_P450"/>
    <property type="match status" value="1"/>
</dbReference>
<keyword evidence="4" id="KW-1185">Reference proteome</keyword>
<dbReference type="Gene3D" id="1.10.630.10">
    <property type="entry name" value="Cytochrome P450"/>
    <property type="match status" value="1"/>
</dbReference>
<dbReference type="EMBL" id="JBDIME010000031">
    <property type="protein sequence ID" value="MEN2792651.1"/>
    <property type="molecule type" value="Genomic_DNA"/>
</dbReference>
<dbReference type="InterPro" id="IPR017972">
    <property type="entry name" value="Cyt_P450_CS"/>
</dbReference>
<comment type="caution">
    <text evidence="3">The sequence shown here is derived from an EMBL/GenBank/DDBJ whole genome shotgun (WGS) entry which is preliminary data.</text>
</comment>
<evidence type="ECO:0000313" key="4">
    <source>
        <dbReference type="Proteomes" id="UP001419910"/>
    </source>
</evidence>
<keyword evidence="2" id="KW-0349">Heme</keyword>
<dbReference type="SUPFAM" id="SSF48264">
    <property type="entry name" value="Cytochrome P450"/>
    <property type="match status" value="1"/>
</dbReference>
<evidence type="ECO:0000256" key="1">
    <source>
        <dbReference type="ARBA" id="ARBA00010617"/>
    </source>
</evidence>
<keyword evidence="2" id="KW-0503">Monooxygenase</keyword>
<gene>
    <name evidence="3" type="ORF">ABC974_23690</name>
</gene>
<protein>
    <submittedName>
        <fullName evidence="3">Cytochrome P450</fullName>
    </submittedName>
</protein>
<dbReference type="PRINTS" id="PR00385">
    <property type="entry name" value="P450"/>
</dbReference>
<evidence type="ECO:0000313" key="3">
    <source>
        <dbReference type="EMBL" id="MEN2792651.1"/>
    </source>
</evidence>
<dbReference type="PANTHER" id="PTHR46696:SF6">
    <property type="entry name" value="P450, PUTATIVE (EUROFUNG)-RELATED"/>
    <property type="match status" value="1"/>
</dbReference>
<dbReference type="InterPro" id="IPR001128">
    <property type="entry name" value="Cyt_P450"/>
</dbReference>
<dbReference type="PANTHER" id="PTHR46696">
    <property type="entry name" value="P450, PUTATIVE (EUROFUNG)-RELATED"/>
    <property type="match status" value="1"/>
</dbReference>
<dbReference type="RefSeq" id="WP_343892234.1">
    <property type="nucleotide sequence ID" value="NZ_BAAAEH010000055.1"/>
</dbReference>